<proteinExistence type="predicted"/>
<dbReference type="Proteomes" id="UP000660611">
    <property type="component" value="Unassembled WGS sequence"/>
</dbReference>
<protein>
    <submittedName>
        <fullName evidence="3">RNA-binding protein</fullName>
    </submittedName>
</protein>
<name>A0A919PWH3_9ACTN</name>
<dbReference type="AlphaFoldDB" id="A0A919PWH3"/>
<sequence length="465" mass="50309">MPAHDVPDDLDDEAVVTSVPEEVDLPDSDGGIEPVLPETIRQRVISLAAGAMTGLPLDELPMPLRRVAKFAPNRRARLGGQVIAMQLSGDPLLRQRLATRVVNEAGDLGASILEGVAPPAADPVEVAALAYLARPDGWRDLVERATDTVRAEAQGAATSERIRDVEQRLARAEHDRAVARVEADKLRDELARLRDETSGLREEVRSLGKALRESQAKERKATDMLASEKGRATRATADHDAELRRMRAKLAEAETAAGAQRQSAKDARAVDDARLWLLLETIGQAAVGLRRELALDPTDRLPADFVADHDADRPENANGAGAARALDADDPARLDQLLSLPKAHMIVDGYNVTKKGYGELSLEQQRNRLVAGVGGLVAQTRAEVTVVFDGAERVVGLPPAPRGVRVLFSKKGETADELIRRLVRAEPAGRPIVVISSDKEVIDGVRRHGAYPLGNDTLLRRLSRS</sequence>
<gene>
    <name evidence="3" type="ORF">Dsi01nite_089980</name>
</gene>
<feature type="coiled-coil region" evidence="1">
    <location>
        <begin position="162"/>
        <end position="203"/>
    </location>
</feature>
<keyword evidence="1" id="KW-0175">Coiled coil</keyword>
<evidence type="ECO:0000256" key="2">
    <source>
        <dbReference type="SAM" id="MobiDB-lite"/>
    </source>
</evidence>
<evidence type="ECO:0000256" key="1">
    <source>
        <dbReference type="SAM" id="Coils"/>
    </source>
</evidence>
<evidence type="ECO:0000313" key="3">
    <source>
        <dbReference type="EMBL" id="GIG50957.1"/>
    </source>
</evidence>
<reference evidence="3" key="1">
    <citation type="submission" date="2021-01" db="EMBL/GenBank/DDBJ databases">
        <title>Whole genome shotgun sequence of Dactylosporangium siamense NBRC 106093.</title>
        <authorList>
            <person name="Komaki H."/>
            <person name="Tamura T."/>
        </authorList>
    </citation>
    <scope>NUCLEOTIDE SEQUENCE</scope>
    <source>
        <strain evidence="3">NBRC 106093</strain>
    </source>
</reference>
<dbReference type="Pfam" id="PF05991">
    <property type="entry name" value="NYN_YacP"/>
    <property type="match status" value="1"/>
</dbReference>
<dbReference type="PANTHER" id="PTHR34547:SF1">
    <property type="entry name" value="YACP-LIKE NYN DOMAIN PROTEIN"/>
    <property type="match status" value="1"/>
</dbReference>
<dbReference type="EMBL" id="BONQ01000145">
    <property type="protein sequence ID" value="GIG50957.1"/>
    <property type="molecule type" value="Genomic_DNA"/>
</dbReference>
<organism evidence="3 4">
    <name type="scientific">Dactylosporangium siamense</name>
    <dbReference type="NCBI Taxonomy" id="685454"/>
    <lineage>
        <taxon>Bacteria</taxon>
        <taxon>Bacillati</taxon>
        <taxon>Actinomycetota</taxon>
        <taxon>Actinomycetes</taxon>
        <taxon>Micromonosporales</taxon>
        <taxon>Micromonosporaceae</taxon>
        <taxon>Dactylosporangium</taxon>
    </lineage>
</organism>
<accession>A0A919PWH3</accession>
<feature type="region of interest" description="Disordered" evidence="2">
    <location>
        <begin position="206"/>
        <end position="239"/>
    </location>
</feature>
<dbReference type="PANTHER" id="PTHR34547">
    <property type="entry name" value="YACP-LIKE NYN DOMAIN PROTEIN"/>
    <property type="match status" value="1"/>
</dbReference>
<evidence type="ECO:0000313" key="4">
    <source>
        <dbReference type="Proteomes" id="UP000660611"/>
    </source>
</evidence>
<keyword evidence="4" id="KW-1185">Reference proteome</keyword>
<comment type="caution">
    <text evidence="3">The sequence shown here is derived from an EMBL/GenBank/DDBJ whole genome shotgun (WGS) entry which is preliminary data.</text>
</comment>
<dbReference type="InterPro" id="IPR010298">
    <property type="entry name" value="YacP-like"/>
</dbReference>